<organism evidence="1 2">
    <name type="scientific">Archangium gephyra</name>
    <dbReference type="NCBI Taxonomy" id="48"/>
    <lineage>
        <taxon>Bacteria</taxon>
        <taxon>Pseudomonadati</taxon>
        <taxon>Myxococcota</taxon>
        <taxon>Myxococcia</taxon>
        <taxon>Myxococcales</taxon>
        <taxon>Cystobacterineae</taxon>
        <taxon>Archangiaceae</taxon>
        <taxon>Archangium</taxon>
    </lineage>
</organism>
<sequence>MEMAVSMVVLAAFSSCWSEDWIITDHRGGGPKTFYGRTVNFDGSELTSSGLPGVELRDLTVFAWTDSDRTRACELKCSPEESDTVVTLTRRN</sequence>
<protein>
    <submittedName>
        <fullName evidence="1">Uncharacterized protein</fullName>
    </submittedName>
</protein>
<comment type="caution">
    <text evidence="1">The sequence shown here is derived from an EMBL/GenBank/DDBJ whole genome shotgun (WGS) entry which is preliminary data.</text>
</comment>
<accession>A0A2W5T6F6</accession>
<evidence type="ECO:0000313" key="1">
    <source>
        <dbReference type="EMBL" id="PZR11099.1"/>
    </source>
</evidence>
<evidence type="ECO:0000313" key="2">
    <source>
        <dbReference type="Proteomes" id="UP000249061"/>
    </source>
</evidence>
<dbReference type="EMBL" id="QFQP01000015">
    <property type="protein sequence ID" value="PZR11099.1"/>
    <property type="molecule type" value="Genomic_DNA"/>
</dbReference>
<name>A0A2W5T6F6_9BACT</name>
<dbReference type="Proteomes" id="UP000249061">
    <property type="component" value="Unassembled WGS sequence"/>
</dbReference>
<gene>
    <name evidence="1" type="ORF">DI536_18345</name>
</gene>
<dbReference type="AlphaFoldDB" id="A0A2W5T6F6"/>
<reference evidence="1 2" key="1">
    <citation type="submission" date="2017-08" db="EMBL/GenBank/DDBJ databases">
        <title>Infants hospitalized years apart are colonized by the same room-sourced microbial strains.</title>
        <authorList>
            <person name="Brooks B."/>
            <person name="Olm M.R."/>
            <person name="Firek B.A."/>
            <person name="Baker R."/>
            <person name="Thomas B.C."/>
            <person name="Morowitz M.J."/>
            <person name="Banfield J.F."/>
        </authorList>
    </citation>
    <scope>NUCLEOTIDE SEQUENCE [LARGE SCALE GENOMIC DNA]</scope>
    <source>
        <strain evidence="1">S2_003_000_R2_14</strain>
    </source>
</reference>
<proteinExistence type="predicted"/>